<dbReference type="EMBL" id="BK016131">
    <property type="protein sequence ID" value="DAF97280.1"/>
    <property type="molecule type" value="Genomic_DNA"/>
</dbReference>
<dbReference type="GO" id="GO:0005975">
    <property type="term" value="P:carbohydrate metabolic process"/>
    <property type="evidence" value="ECO:0007669"/>
    <property type="project" value="InterPro"/>
</dbReference>
<proteinExistence type="predicted"/>
<dbReference type="InterPro" id="IPR018913">
    <property type="entry name" value="BppU_N"/>
</dbReference>
<evidence type="ECO:0000313" key="2">
    <source>
        <dbReference type="EMBL" id="DAF97280.1"/>
    </source>
</evidence>
<dbReference type="SUPFAM" id="SSF88713">
    <property type="entry name" value="Glycoside hydrolase/deacetylase"/>
    <property type="match status" value="1"/>
</dbReference>
<feature type="domain" description="BppU N-terminal" evidence="1">
    <location>
        <begin position="8"/>
        <end position="147"/>
    </location>
</feature>
<organism evidence="2">
    <name type="scientific">Siphoviridae sp. ctPJ52</name>
    <dbReference type="NCBI Taxonomy" id="2825483"/>
    <lineage>
        <taxon>Viruses</taxon>
        <taxon>Duplodnaviria</taxon>
        <taxon>Heunggongvirae</taxon>
        <taxon>Uroviricota</taxon>
        <taxon>Caudoviricetes</taxon>
    </lineage>
</organism>
<dbReference type="Gene3D" id="3.20.20.370">
    <property type="entry name" value="Glycoside hydrolase/deacetylase"/>
    <property type="match status" value="1"/>
</dbReference>
<name>A0A8S5URZ8_9CAUD</name>
<dbReference type="Gene3D" id="2.60.40.3350">
    <property type="match status" value="1"/>
</dbReference>
<sequence length="754" mass="84531">MSLEHFKNSKIEWDTVNKDFDQSVQVVSGDVNARTVTIVITDNGEPINLTGYSVKLVYKYIYNDISGFVMLEPTDPQIGKFSLTIPTEMTSPGSIKSNLILLNENLEQVIVSKSLKFISDDSTVTDLAQEVNSKIDDFTKLLLENMPQVMRSELNSLHAQTESNTSNIDLKANSSDMASLQSAMSSLQNKVEAFGITPDNLITIKSLSDEIMGILSDLSQKGIDISDLKLRIGNINAELIASRNGKPNLKTRIDDLENETTAQLAENKNRIDEVASTGTTTSVIQNKISEMAQNGTISFNTVNNEMTTFMKKTNLFNPDVALVDKSPKWVGYNPDLTSDTNVTPATNFITSNVVQCKEGEVYIYEGGHYGSNIYYADSTKTLKQTTEVDNKTPFTIPSGIKYFRVLFTYNDSDYNNDQWKEKFKIVKGNSLENVSPYGKNEVKDLILPNEIVKERNLSQPLKDKINGINSENSGNSTLLIPKNTSYSEGEAILLLNFDGWTQNTFNVMAPYLKEKGIPFTLFYTGYDREAGINPNDLRNYAKEMGKNFEMAMYTGHPSSTMWGTTNFKEQLAQIKASYDGIVNYGLPKPKVCSYSGGIKTELTEYLCQNVFGQKIGRTTENSHIVNPVTTAFSIPCSGYGDDGYWPIKTVDSTVANKQHIAVMTHNILNGADITDPSYNMRESYLKAWIDKIALELSKGTLKCMTFYEYYLYTILPHTSSIGQHALVWENDNRQHEYIYTENGWVELTNFQSYK</sequence>
<accession>A0A8S5URZ8</accession>
<evidence type="ECO:0000259" key="1">
    <source>
        <dbReference type="Pfam" id="PF10651"/>
    </source>
</evidence>
<reference evidence="2" key="1">
    <citation type="journal article" date="2021" name="Proc. Natl. Acad. Sci. U.S.A.">
        <title>A Catalog of Tens of Thousands of Viruses from Human Metagenomes Reveals Hidden Associations with Chronic Diseases.</title>
        <authorList>
            <person name="Tisza M.J."/>
            <person name="Buck C.B."/>
        </authorList>
    </citation>
    <scope>NUCLEOTIDE SEQUENCE</scope>
    <source>
        <strain evidence="2">CtPJ52</strain>
    </source>
</reference>
<dbReference type="InterPro" id="IPR011330">
    <property type="entry name" value="Glyco_hydro/deAcase_b/a-brl"/>
</dbReference>
<dbReference type="Pfam" id="PF10651">
    <property type="entry name" value="BppU_N"/>
    <property type="match status" value="1"/>
</dbReference>
<protein>
    <submittedName>
        <fullName evidence="2">Minor structural protein</fullName>
    </submittedName>
</protein>